<dbReference type="RefSeq" id="WP_048549689.1">
    <property type="nucleotide sequence ID" value="NZ_HF570958.1"/>
</dbReference>
<evidence type="ECO:0000313" key="1">
    <source>
        <dbReference type="EMBL" id="CCH79054.1"/>
    </source>
</evidence>
<dbReference type="EMBL" id="CAJB01000334">
    <property type="protein sequence ID" value="CCH79054.1"/>
    <property type="molecule type" value="Genomic_DNA"/>
</dbReference>
<sequence>MTENATSDAQIHELLNALKVHIDEILLSVAEAENESHEQVQARIAQAADATEATTAEVAQKASDASAATVSKWDSFRSSIQSKKDDVSRQIEARSQQHDAKVAVQVADAAEDFAIDAVDFARATIQNAWVAILDAVDARLYAEELAGQLPGPTA</sequence>
<dbReference type="OrthoDB" id="10006816at2"/>
<protein>
    <submittedName>
        <fullName evidence="1">Uncharacterized protein</fullName>
    </submittedName>
</protein>
<evidence type="ECO:0000313" key="2">
    <source>
        <dbReference type="Proteomes" id="UP000035721"/>
    </source>
</evidence>
<reference evidence="1 2" key="1">
    <citation type="journal article" date="2013" name="ISME J.">
        <title>A metabolic model for members of the genus Tetrasphaera involved in enhanced biological phosphorus removal.</title>
        <authorList>
            <person name="Kristiansen R."/>
            <person name="Nguyen H.T.T."/>
            <person name="Saunders A.M."/>
            <person name="Nielsen J.L."/>
            <person name="Wimmer R."/>
            <person name="Le V.Q."/>
            <person name="McIlroy S.J."/>
            <person name="Petrovski S."/>
            <person name="Seviour R.J."/>
            <person name="Calteau A."/>
            <person name="Nielsen K.L."/>
            <person name="Nielsen P.H."/>
        </authorList>
    </citation>
    <scope>NUCLEOTIDE SEQUENCE [LARGE SCALE GENOMIC DNA]</scope>
    <source>
        <strain evidence="1 2">T1-X7</strain>
    </source>
</reference>
<dbReference type="STRING" id="1194083.BN12_40024"/>
<gene>
    <name evidence="1" type="ORF">BN12_40024</name>
</gene>
<dbReference type="Proteomes" id="UP000035721">
    <property type="component" value="Unassembled WGS sequence"/>
</dbReference>
<accession>A0A077M4K2</accession>
<proteinExistence type="predicted"/>
<organism evidence="1 2">
    <name type="scientific">Nostocoides japonicum T1-X7</name>
    <dbReference type="NCBI Taxonomy" id="1194083"/>
    <lineage>
        <taxon>Bacteria</taxon>
        <taxon>Bacillati</taxon>
        <taxon>Actinomycetota</taxon>
        <taxon>Actinomycetes</taxon>
        <taxon>Micrococcales</taxon>
        <taxon>Intrasporangiaceae</taxon>
        <taxon>Nostocoides</taxon>
    </lineage>
</organism>
<keyword evidence="2" id="KW-1185">Reference proteome</keyword>
<dbReference type="AlphaFoldDB" id="A0A077M4K2"/>
<comment type="caution">
    <text evidence="1">The sequence shown here is derived from an EMBL/GenBank/DDBJ whole genome shotgun (WGS) entry which is preliminary data.</text>
</comment>
<name>A0A077M4K2_9MICO</name>